<keyword evidence="5" id="KW-0547">Nucleotide-binding</keyword>
<keyword evidence="4" id="KW-0808">Transferase</keyword>
<dbReference type="InterPro" id="IPR036097">
    <property type="entry name" value="HisK_dim/P_sf"/>
</dbReference>
<keyword evidence="10" id="KW-1133">Transmembrane helix</keyword>
<dbReference type="Pfam" id="PF05227">
    <property type="entry name" value="CHASE3"/>
    <property type="match status" value="1"/>
</dbReference>
<protein>
    <recommendedName>
        <fullName evidence="2">histidine kinase</fullName>
        <ecNumber evidence="2">2.7.13.3</ecNumber>
    </recommendedName>
</protein>
<dbReference type="EC" id="2.7.13.3" evidence="2"/>
<dbReference type="EMBL" id="AP012279">
    <property type="protein sequence ID" value="BAL73248.1"/>
    <property type="molecule type" value="Genomic_DNA"/>
</dbReference>
<evidence type="ECO:0000256" key="5">
    <source>
        <dbReference type="ARBA" id="ARBA00022741"/>
    </source>
</evidence>
<keyword evidence="7" id="KW-0067">ATP-binding</keyword>
<keyword evidence="10" id="KW-0472">Membrane</keyword>
<comment type="catalytic activity">
    <reaction evidence="1">
        <text>ATP + protein L-histidine = ADP + protein N-phospho-L-histidine.</text>
        <dbReference type="EC" id="2.7.13.3"/>
    </reaction>
</comment>
<dbReference type="InterPro" id="IPR005467">
    <property type="entry name" value="His_kinase_dom"/>
</dbReference>
<dbReference type="InterPro" id="IPR036890">
    <property type="entry name" value="HATPase_C_sf"/>
</dbReference>
<dbReference type="GO" id="GO:0000156">
    <property type="term" value="F:phosphorelay response regulator activity"/>
    <property type="evidence" value="ECO:0007669"/>
    <property type="project" value="TreeGrafter"/>
</dbReference>
<dbReference type="SUPFAM" id="SSF47384">
    <property type="entry name" value="Homodimeric domain of signal transducing histidine kinase"/>
    <property type="match status" value="1"/>
</dbReference>
<dbReference type="InterPro" id="IPR003594">
    <property type="entry name" value="HATPase_dom"/>
</dbReference>
<dbReference type="SMART" id="SM00388">
    <property type="entry name" value="HisKA"/>
    <property type="match status" value="1"/>
</dbReference>
<keyword evidence="13" id="KW-1185">Reference proteome</keyword>
<name>A0AAI8M8B3_9BRAD</name>
<dbReference type="GO" id="GO:0005524">
    <property type="term" value="F:ATP binding"/>
    <property type="evidence" value="ECO:0007669"/>
    <property type="project" value="UniProtKB-KW"/>
</dbReference>
<dbReference type="PANTHER" id="PTHR42878">
    <property type="entry name" value="TWO-COMPONENT HISTIDINE KINASE"/>
    <property type="match status" value="1"/>
</dbReference>
<evidence type="ECO:0000313" key="13">
    <source>
        <dbReference type="Proteomes" id="UP000007886"/>
    </source>
</evidence>
<dbReference type="GO" id="GO:0000155">
    <property type="term" value="F:phosphorelay sensor kinase activity"/>
    <property type="evidence" value="ECO:0007669"/>
    <property type="project" value="InterPro"/>
</dbReference>
<sequence length="500" mass="54693">MYIAKRLIVPISLVLLVVGLAALLAVVAMTVWLGDRANEHFDEVVRLRDVRVAAVELRSAVQSAEASQRGLLLTGNQIYLSPYGAAKTSANRQLDSLKRNLGDDPQFAAVLKRLDVLTADKFAEMDQTIALKNDRKDDQALAITNTNRGKALMDELNLFVSGIVRTMDNRLTSGVVQQRVNATNLRYASIAASVLIVLVVGAVTVTLLRYTRELTQARDEVAALNVSLEDRVKHRTEALARANEEMQRFTHLVSHDIRAPLISIVGFSEELAEGAKDLAQYLEQPSVGVADLDLQHARKITNEEMPEAIGYIRTSASKMETLLNAVLLLSRDGRRDPTPETVDLERTIVSSASAIQHQISAAGGKIDTQFQVKSIVTDRLSLEQVIGNLFDNAVKYRAKERPLQLKVSSTTLPGDRIAIEVADNGRGIAPQDVGRIFELFRRVGKLDQTGEGVGLAYAKTVLKNLGGDITATSELDRGTTFRIVLPRKLVFPSVPDSVSA</sequence>
<dbReference type="InterPro" id="IPR003661">
    <property type="entry name" value="HisK_dim/P_dom"/>
</dbReference>
<accession>A0AAI8M8B3</accession>
<dbReference type="PANTHER" id="PTHR42878:SF7">
    <property type="entry name" value="SENSOR HISTIDINE KINASE GLRK"/>
    <property type="match status" value="1"/>
</dbReference>
<dbReference type="GO" id="GO:0007234">
    <property type="term" value="P:osmosensory signaling via phosphorelay pathway"/>
    <property type="evidence" value="ECO:0007669"/>
    <property type="project" value="TreeGrafter"/>
</dbReference>
<feature type="transmembrane region" description="Helical" evidence="10">
    <location>
        <begin position="7"/>
        <end position="33"/>
    </location>
</feature>
<dbReference type="Proteomes" id="UP000007886">
    <property type="component" value="Chromosome"/>
</dbReference>
<dbReference type="InterPro" id="IPR050351">
    <property type="entry name" value="BphY/WalK/GraS-like"/>
</dbReference>
<dbReference type="PRINTS" id="PR00344">
    <property type="entry name" value="BCTRLSENSOR"/>
</dbReference>
<dbReference type="Pfam" id="PF02518">
    <property type="entry name" value="HATPase_c"/>
    <property type="match status" value="1"/>
</dbReference>
<evidence type="ECO:0000256" key="3">
    <source>
        <dbReference type="ARBA" id="ARBA00022553"/>
    </source>
</evidence>
<dbReference type="Gene3D" id="3.30.565.10">
    <property type="entry name" value="Histidine kinase-like ATPase, C-terminal domain"/>
    <property type="match status" value="1"/>
</dbReference>
<dbReference type="AlphaFoldDB" id="A0AAI8M8B3"/>
<organism evidence="12 13">
    <name type="scientific">Bradyrhizobium cosmicum</name>
    <dbReference type="NCBI Taxonomy" id="1404864"/>
    <lineage>
        <taxon>Bacteria</taxon>
        <taxon>Pseudomonadati</taxon>
        <taxon>Pseudomonadota</taxon>
        <taxon>Alphaproteobacteria</taxon>
        <taxon>Hyphomicrobiales</taxon>
        <taxon>Nitrobacteraceae</taxon>
        <taxon>Bradyrhizobium</taxon>
    </lineage>
</organism>
<evidence type="ECO:0000256" key="6">
    <source>
        <dbReference type="ARBA" id="ARBA00022777"/>
    </source>
</evidence>
<evidence type="ECO:0000256" key="2">
    <source>
        <dbReference type="ARBA" id="ARBA00012438"/>
    </source>
</evidence>
<evidence type="ECO:0000256" key="9">
    <source>
        <dbReference type="SAM" id="Coils"/>
    </source>
</evidence>
<dbReference type="GO" id="GO:0030295">
    <property type="term" value="F:protein kinase activator activity"/>
    <property type="evidence" value="ECO:0007669"/>
    <property type="project" value="TreeGrafter"/>
</dbReference>
<dbReference type="Gene3D" id="1.10.287.130">
    <property type="match status" value="1"/>
</dbReference>
<keyword evidence="10" id="KW-0812">Transmembrane</keyword>
<feature type="domain" description="Histidine kinase" evidence="11">
    <location>
        <begin position="252"/>
        <end position="489"/>
    </location>
</feature>
<evidence type="ECO:0000256" key="10">
    <source>
        <dbReference type="SAM" id="Phobius"/>
    </source>
</evidence>
<dbReference type="InterPro" id="IPR004358">
    <property type="entry name" value="Sig_transdc_His_kin-like_C"/>
</dbReference>
<proteinExistence type="predicted"/>
<gene>
    <name evidence="12" type="ORF">S23_00200</name>
</gene>
<reference evidence="12 13" key="1">
    <citation type="journal article" date="2012" name="Microbes Environ.">
        <title>Complete genome sequence of Bradyrhizobium sp. S23321: insights into symbiosis evolution in soil oligotrophs.</title>
        <authorList>
            <person name="Okubo T."/>
            <person name="Tsukui T."/>
            <person name="Maita H."/>
            <person name="Okamoto S."/>
            <person name="Oshima K."/>
            <person name="Fujisawa T."/>
            <person name="Saito A."/>
            <person name="Futamata H."/>
            <person name="Hattori R."/>
            <person name="Shimomura Y."/>
            <person name="Haruta S."/>
            <person name="Morimoto S."/>
            <person name="Wang Y."/>
            <person name="Sakai Y."/>
            <person name="Hattori M."/>
            <person name="Aizawa S."/>
            <person name="Nagashima K.V.P."/>
            <person name="Masuda S."/>
            <person name="Hattori T."/>
            <person name="Yamashita A."/>
            <person name="Bao Z."/>
            <person name="Hayatsu M."/>
            <person name="Kajiya-Kanegae H."/>
            <person name="Yoshinaga I."/>
            <person name="Sakamoto K."/>
            <person name="Toyota K."/>
            <person name="Nakao M."/>
            <person name="Kohara M."/>
            <person name="Anda M."/>
            <person name="Niwa R."/>
            <person name="Jung-Hwan P."/>
            <person name="Sameshima-Saito R."/>
            <person name="Tokuda S."/>
            <person name="Yamamoto S."/>
            <person name="Yamamoto S."/>
            <person name="Yokoyama T."/>
            <person name="Akutsu T."/>
            <person name="Nakamura Y."/>
            <person name="Nakahira-Yanaka Y."/>
            <person name="Takada Hoshino Y."/>
            <person name="Hirakawa H."/>
            <person name="Mitsui H."/>
            <person name="Terasawa K."/>
            <person name="Itakura M."/>
            <person name="Sato S."/>
            <person name="Ikeda-Ohtsubo W."/>
            <person name="Sakakura N."/>
            <person name="Kaminuma E."/>
            <person name="Minamisawa K."/>
        </authorList>
    </citation>
    <scope>NUCLEOTIDE SEQUENCE [LARGE SCALE GENOMIC DNA]</scope>
    <source>
        <strain evidence="12 13">S23321</strain>
    </source>
</reference>
<evidence type="ECO:0000256" key="7">
    <source>
        <dbReference type="ARBA" id="ARBA00022840"/>
    </source>
</evidence>
<dbReference type="CDD" id="cd00082">
    <property type="entry name" value="HisKA"/>
    <property type="match status" value="1"/>
</dbReference>
<evidence type="ECO:0000313" key="12">
    <source>
        <dbReference type="EMBL" id="BAL73248.1"/>
    </source>
</evidence>
<dbReference type="KEGG" id="brs:S23_00200"/>
<evidence type="ECO:0000256" key="1">
    <source>
        <dbReference type="ARBA" id="ARBA00000085"/>
    </source>
</evidence>
<keyword evidence="3" id="KW-0597">Phosphoprotein</keyword>
<dbReference type="SMART" id="SM00387">
    <property type="entry name" value="HATPase_c"/>
    <property type="match status" value="1"/>
</dbReference>
<dbReference type="SUPFAM" id="SSF55874">
    <property type="entry name" value="ATPase domain of HSP90 chaperone/DNA topoisomerase II/histidine kinase"/>
    <property type="match status" value="1"/>
</dbReference>
<evidence type="ECO:0000259" key="11">
    <source>
        <dbReference type="PROSITE" id="PS50109"/>
    </source>
</evidence>
<keyword evidence="6 12" id="KW-0418">Kinase</keyword>
<dbReference type="CDD" id="cd00075">
    <property type="entry name" value="HATPase"/>
    <property type="match status" value="1"/>
</dbReference>
<evidence type="ECO:0000256" key="8">
    <source>
        <dbReference type="ARBA" id="ARBA00023012"/>
    </source>
</evidence>
<keyword evidence="8" id="KW-0902">Two-component regulatory system</keyword>
<dbReference type="InterPro" id="IPR007891">
    <property type="entry name" value="CHASE3"/>
</dbReference>
<feature type="coiled-coil region" evidence="9">
    <location>
        <begin position="207"/>
        <end position="245"/>
    </location>
</feature>
<evidence type="ECO:0000256" key="4">
    <source>
        <dbReference type="ARBA" id="ARBA00022679"/>
    </source>
</evidence>
<dbReference type="CDD" id="cd19410">
    <property type="entry name" value="HK9-like_sensor"/>
    <property type="match status" value="1"/>
</dbReference>
<keyword evidence="9" id="KW-0175">Coiled coil</keyword>
<dbReference type="PROSITE" id="PS50109">
    <property type="entry name" value="HIS_KIN"/>
    <property type="match status" value="1"/>
</dbReference>